<protein>
    <submittedName>
        <fullName evidence="2">Phage protein</fullName>
    </submittedName>
</protein>
<dbReference type="Proteomes" id="UP000019241">
    <property type="component" value="Unassembled WGS sequence"/>
</dbReference>
<dbReference type="EMBL" id="AODM01000030">
    <property type="protein sequence ID" value="EUJ56623.1"/>
    <property type="molecule type" value="Genomic_DNA"/>
</dbReference>
<proteinExistence type="predicted"/>
<evidence type="ECO:0000313" key="3">
    <source>
        <dbReference type="Proteomes" id="UP000019241"/>
    </source>
</evidence>
<sequence length="150" mass="17410">MYTISKYLKKFFWNQPLSSVILIARNNIAMDNWKHSEQEKESKKKRGKTIMAKQPESKVKFSVFNEEFNKAIKDMSANITMLNKEFKLEQEQLKRTGSEQDKLESSLKKLSSEHDIAKQKVSLAEKQLSEAKTMYGENSTEVNTLQKKVA</sequence>
<accession>W7DYN4</accession>
<reference evidence="2 3" key="1">
    <citation type="submission" date="2012-12" db="EMBL/GenBank/DDBJ databases">
        <title>Novel taxa of Listeriaceae from agricultural environments in the United States.</title>
        <authorList>
            <person name="den Bakker H.C."/>
            <person name="Allred A."/>
            <person name="Warchocki S."/>
            <person name="Wright E.M."/>
            <person name="Burrell A."/>
            <person name="Nightingale K.K."/>
            <person name="Kephart D."/>
            <person name="Wiedmann M."/>
        </authorList>
    </citation>
    <scope>NUCLEOTIDE SEQUENCE [LARGE SCALE GENOMIC DNA]</scope>
    <source>
        <strain evidence="2 3">FSL S10-1203</strain>
    </source>
</reference>
<comment type="caution">
    <text evidence="2">The sequence shown here is derived from an EMBL/GenBank/DDBJ whole genome shotgun (WGS) entry which is preliminary data.</text>
</comment>
<evidence type="ECO:0000256" key="1">
    <source>
        <dbReference type="SAM" id="Coils"/>
    </source>
</evidence>
<name>W7DYN4_9LIST</name>
<keyword evidence="1" id="KW-0175">Coiled coil</keyword>
<dbReference type="AlphaFoldDB" id="W7DYN4"/>
<evidence type="ECO:0000313" key="2">
    <source>
        <dbReference type="EMBL" id="EUJ56623.1"/>
    </source>
</evidence>
<gene>
    <name evidence="2" type="ORF">MCOL2_08856</name>
</gene>
<feature type="coiled-coil region" evidence="1">
    <location>
        <begin position="65"/>
        <end position="127"/>
    </location>
</feature>
<organism evidence="2 3">
    <name type="scientific">Listeria fleischmannii FSL S10-1203</name>
    <dbReference type="NCBI Taxonomy" id="1265822"/>
    <lineage>
        <taxon>Bacteria</taxon>
        <taxon>Bacillati</taxon>
        <taxon>Bacillota</taxon>
        <taxon>Bacilli</taxon>
        <taxon>Bacillales</taxon>
        <taxon>Listeriaceae</taxon>
        <taxon>Listeria</taxon>
    </lineage>
</organism>
<dbReference type="PATRIC" id="fig|1265822.4.peg.1800"/>